<dbReference type="RefSeq" id="XP_033688099.1">
    <property type="nucleotide sequence ID" value="XM_033834703.1"/>
</dbReference>
<evidence type="ECO:0000256" key="6">
    <source>
        <dbReference type="ARBA" id="ARBA00022670"/>
    </source>
</evidence>
<evidence type="ECO:0000313" key="15">
    <source>
        <dbReference type="Proteomes" id="UP000800094"/>
    </source>
</evidence>
<evidence type="ECO:0000256" key="12">
    <source>
        <dbReference type="PROSITE-ProRule" id="PRU01032"/>
    </source>
</evidence>
<dbReference type="GO" id="GO:0006508">
    <property type="term" value="P:proteolysis"/>
    <property type="evidence" value="ECO:0007669"/>
    <property type="project" value="UniProtKB-KW"/>
</dbReference>
<evidence type="ECO:0000259" key="13">
    <source>
        <dbReference type="PROSITE" id="PS51695"/>
    </source>
</evidence>
<dbReference type="PROSITE" id="PS51695">
    <property type="entry name" value="SEDOLISIN"/>
    <property type="match status" value="1"/>
</dbReference>
<keyword evidence="11" id="KW-0865">Zymogen</keyword>
<evidence type="ECO:0000256" key="2">
    <source>
        <dbReference type="ARBA" id="ARBA00001913"/>
    </source>
</evidence>
<dbReference type="Gene3D" id="3.40.50.200">
    <property type="entry name" value="Peptidase S8/S53 domain"/>
    <property type="match status" value="2"/>
</dbReference>
<comment type="catalytic activity">
    <reaction evidence="1">
        <text>Release of an N-terminal tripeptide from a polypeptide.</text>
        <dbReference type="EC" id="3.4.14.10"/>
    </reaction>
</comment>
<dbReference type="SMART" id="SM00944">
    <property type="entry name" value="Pro-kuma_activ"/>
    <property type="match status" value="1"/>
</dbReference>
<sequence length="464" mass="49969">MNASAVLPVRIGLKQRNMHRAHEYLDSVSNPKSRNYGKHWSIDEITETFAPSDESRVAVLKWLSDNGISSVKNEGALHTLEFDLSVEGVERLLSTEYYVYSHTENGQGHVACEEYNCLDAVTPDCLRALYNIPEPSDEPSEDNSFGIVEYNPNTYVSEDLDTFFSKYEPSTVGAPDVVLVNNGSLDYSNASNFNLHDESNLDLQFAMALVSPQNVTLYQVGENEMTGADANFIKTKLGLQGVSVLFSAADNGVAGNSQDECVDNRFQPDFPATCPYVTAVGATQLDDSITDIAGTLSSGRQPEVAINSSVKSGGGFSDVFALPDYQADIVSAYLKNMPPPYTADRFNNSGNARALPDISANGHNYAVFVGGAQQSVDGTSASTPLFASMITLINEERIKAGKSSVGFLNPVLYQYADKYIKGVTAGSNPGCGTDGFETVGGWDPVTGLGTPDFRGLMEAFMGLD</sequence>
<dbReference type="Pfam" id="PF09286">
    <property type="entry name" value="Pro-kuma_activ"/>
    <property type="match status" value="1"/>
</dbReference>
<reference evidence="14" key="1">
    <citation type="journal article" date="2020" name="Stud. Mycol.">
        <title>101 Dothideomycetes genomes: a test case for predicting lifestyles and emergence of pathogens.</title>
        <authorList>
            <person name="Haridas S."/>
            <person name="Albert R."/>
            <person name="Binder M."/>
            <person name="Bloem J."/>
            <person name="Labutti K."/>
            <person name="Salamov A."/>
            <person name="Andreopoulos B."/>
            <person name="Baker S."/>
            <person name="Barry K."/>
            <person name="Bills G."/>
            <person name="Bluhm B."/>
            <person name="Cannon C."/>
            <person name="Castanera R."/>
            <person name="Culley D."/>
            <person name="Daum C."/>
            <person name="Ezra D."/>
            <person name="Gonzalez J."/>
            <person name="Henrissat B."/>
            <person name="Kuo A."/>
            <person name="Liang C."/>
            <person name="Lipzen A."/>
            <person name="Lutzoni F."/>
            <person name="Magnuson J."/>
            <person name="Mondo S."/>
            <person name="Nolan M."/>
            <person name="Ohm R."/>
            <person name="Pangilinan J."/>
            <person name="Park H.-J."/>
            <person name="Ramirez L."/>
            <person name="Alfaro M."/>
            <person name="Sun H."/>
            <person name="Tritt A."/>
            <person name="Yoshinaga Y."/>
            <person name="Zwiers L.-H."/>
            <person name="Turgeon B."/>
            <person name="Goodwin S."/>
            <person name="Spatafora J."/>
            <person name="Crous P."/>
            <person name="Grigoriev I."/>
        </authorList>
    </citation>
    <scope>NUCLEOTIDE SEQUENCE</scope>
    <source>
        <strain evidence="14">CBS 122368</strain>
    </source>
</reference>
<feature type="domain" description="Peptidase S53" evidence="13">
    <location>
        <begin position="120"/>
        <end position="463"/>
    </location>
</feature>
<keyword evidence="9 12" id="KW-0720">Serine protease</keyword>
<keyword evidence="7" id="KW-0479">Metal-binding</keyword>
<evidence type="ECO:0000256" key="7">
    <source>
        <dbReference type="ARBA" id="ARBA00022723"/>
    </source>
</evidence>
<comment type="cofactor">
    <cofactor evidence="2">
        <name>Ca(2+)</name>
        <dbReference type="ChEBI" id="CHEBI:29108"/>
    </cofactor>
</comment>
<dbReference type="InterPro" id="IPR030400">
    <property type="entry name" value="Sedolisin_dom"/>
</dbReference>
<name>A0A6A6IRB5_9PLEO</name>
<dbReference type="EMBL" id="ML987191">
    <property type="protein sequence ID" value="KAF2253095.1"/>
    <property type="molecule type" value="Genomic_DNA"/>
</dbReference>
<dbReference type="GO" id="GO:0005576">
    <property type="term" value="C:extracellular region"/>
    <property type="evidence" value="ECO:0007669"/>
    <property type="project" value="UniProtKB-SubCell"/>
</dbReference>
<dbReference type="PANTHER" id="PTHR14218">
    <property type="entry name" value="PROTEASE S8 TRIPEPTIDYL PEPTIDASE I CLN2"/>
    <property type="match status" value="1"/>
</dbReference>
<keyword evidence="10" id="KW-0106">Calcium</keyword>
<evidence type="ECO:0000256" key="5">
    <source>
        <dbReference type="ARBA" id="ARBA00012462"/>
    </source>
</evidence>
<dbReference type="InterPro" id="IPR015366">
    <property type="entry name" value="S53_propep"/>
</dbReference>
<comment type="subcellular location">
    <subcellularLocation>
        <location evidence="4">Secreted</location>
        <location evidence="4">Extracellular space</location>
    </subcellularLocation>
</comment>
<dbReference type="Proteomes" id="UP000800094">
    <property type="component" value="Unassembled WGS sequence"/>
</dbReference>
<evidence type="ECO:0000256" key="11">
    <source>
        <dbReference type="ARBA" id="ARBA00023145"/>
    </source>
</evidence>
<comment type="function">
    <text evidence="3">Secreted tripeptidyl-peptidase which degrades proteins at acidic pHs and is involved in virulence.</text>
</comment>
<keyword evidence="15" id="KW-1185">Reference proteome</keyword>
<dbReference type="SUPFAM" id="SSF52743">
    <property type="entry name" value="Subtilisin-like"/>
    <property type="match status" value="1"/>
</dbReference>
<keyword evidence="6 12" id="KW-0645">Protease</keyword>
<feature type="active site" description="Charge relay system" evidence="12">
    <location>
        <position position="202"/>
    </location>
</feature>
<proteinExistence type="predicted"/>
<evidence type="ECO:0000256" key="1">
    <source>
        <dbReference type="ARBA" id="ARBA00001910"/>
    </source>
</evidence>
<dbReference type="GO" id="GO:0046872">
    <property type="term" value="F:metal ion binding"/>
    <property type="evidence" value="ECO:0007669"/>
    <property type="project" value="UniProtKB-KW"/>
</dbReference>
<evidence type="ECO:0000256" key="8">
    <source>
        <dbReference type="ARBA" id="ARBA00022801"/>
    </source>
</evidence>
<dbReference type="SUPFAM" id="SSF54897">
    <property type="entry name" value="Protease propeptides/inhibitors"/>
    <property type="match status" value="1"/>
</dbReference>
<evidence type="ECO:0000313" key="14">
    <source>
        <dbReference type="EMBL" id="KAF2253095.1"/>
    </source>
</evidence>
<organism evidence="14 15">
    <name type="scientific">Trematosphaeria pertusa</name>
    <dbReference type="NCBI Taxonomy" id="390896"/>
    <lineage>
        <taxon>Eukaryota</taxon>
        <taxon>Fungi</taxon>
        <taxon>Dikarya</taxon>
        <taxon>Ascomycota</taxon>
        <taxon>Pezizomycotina</taxon>
        <taxon>Dothideomycetes</taxon>
        <taxon>Pleosporomycetidae</taxon>
        <taxon>Pleosporales</taxon>
        <taxon>Massarineae</taxon>
        <taxon>Trematosphaeriaceae</taxon>
        <taxon>Trematosphaeria</taxon>
    </lineage>
</organism>
<dbReference type="InterPro" id="IPR050819">
    <property type="entry name" value="Tripeptidyl-peptidase_I"/>
</dbReference>
<dbReference type="EC" id="3.4.14.10" evidence="5"/>
<evidence type="ECO:0000256" key="10">
    <source>
        <dbReference type="ARBA" id="ARBA00022837"/>
    </source>
</evidence>
<evidence type="ECO:0000256" key="3">
    <source>
        <dbReference type="ARBA" id="ARBA00002451"/>
    </source>
</evidence>
<dbReference type="GO" id="GO:0004252">
    <property type="term" value="F:serine-type endopeptidase activity"/>
    <property type="evidence" value="ECO:0007669"/>
    <property type="project" value="UniProtKB-UniRule"/>
</dbReference>
<gene>
    <name evidence="14" type="ORF">BU26DRAFT_587916</name>
</gene>
<dbReference type="GO" id="GO:0008240">
    <property type="term" value="F:tripeptidyl-peptidase activity"/>
    <property type="evidence" value="ECO:0007669"/>
    <property type="project" value="UniProtKB-EC"/>
</dbReference>
<dbReference type="CDD" id="cd11377">
    <property type="entry name" value="Pro-peptidase_S53"/>
    <property type="match status" value="1"/>
</dbReference>
<evidence type="ECO:0000256" key="9">
    <source>
        <dbReference type="ARBA" id="ARBA00022825"/>
    </source>
</evidence>
<feature type="active site" description="Charge relay system" evidence="12">
    <location>
        <position position="380"/>
    </location>
</feature>
<feature type="active site" description="Charge relay system" evidence="12">
    <location>
        <position position="198"/>
    </location>
</feature>
<dbReference type="CDD" id="cd04056">
    <property type="entry name" value="Peptidases_S53"/>
    <property type="match status" value="1"/>
</dbReference>
<dbReference type="InterPro" id="IPR000209">
    <property type="entry name" value="Peptidase_S8/S53_dom"/>
</dbReference>
<dbReference type="GeneID" id="54588033"/>
<dbReference type="AlphaFoldDB" id="A0A6A6IRB5"/>
<comment type="caution">
    <text evidence="12">Lacks conserved residue(s) required for the propagation of feature annotation.</text>
</comment>
<protein>
    <recommendedName>
        <fullName evidence="5">tripeptidyl-peptidase II</fullName>
        <ecNumber evidence="5">3.4.14.10</ecNumber>
    </recommendedName>
</protein>
<dbReference type="OrthoDB" id="409122at2759"/>
<dbReference type="InterPro" id="IPR036852">
    <property type="entry name" value="Peptidase_S8/S53_dom_sf"/>
</dbReference>
<evidence type="ECO:0000256" key="4">
    <source>
        <dbReference type="ARBA" id="ARBA00004239"/>
    </source>
</evidence>
<dbReference type="Pfam" id="PF00082">
    <property type="entry name" value="Peptidase_S8"/>
    <property type="match status" value="1"/>
</dbReference>
<keyword evidence="8 12" id="KW-0378">Hydrolase</keyword>
<dbReference type="PANTHER" id="PTHR14218:SF19">
    <property type="entry name" value="SERINE PROTEASE AORO, PUTATIVE (AFU_ORTHOLOGUE AFUA_6G10250)-RELATED"/>
    <property type="match status" value="1"/>
</dbReference>
<accession>A0A6A6IRB5</accession>